<reference evidence="7 8" key="1">
    <citation type="submission" date="2024-02" db="EMBL/GenBank/DDBJ databases">
        <authorList>
            <person name="Daric V."/>
            <person name="Darras S."/>
        </authorList>
    </citation>
    <scope>NUCLEOTIDE SEQUENCE [LARGE SCALE GENOMIC DNA]</scope>
</reference>
<dbReference type="InterPro" id="IPR039790">
    <property type="entry name" value="CHRD1"/>
</dbReference>
<dbReference type="PANTHER" id="PTHR46983:SF3">
    <property type="entry name" value="CHPADIPLOID STATE MAINTENANCE PROTEIN CHPA"/>
    <property type="match status" value="1"/>
</dbReference>
<feature type="domain" description="CS" evidence="5">
    <location>
        <begin position="221"/>
        <end position="310"/>
    </location>
</feature>
<evidence type="ECO:0000256" key="4">
    <source>
        <dbReference type="SAM" id="MobiDB-lite"/>
    </source>
</evidence>
<dbReference type="PROSITE" id="PS51203">
    <property type="entry name" value="CS"/>
    <property type="match status" value="1"/>
</dbReference>
<dbReference type="Proteomes" id="UP001642483">
    <property type="component" value="Unassembled WGS sequence"/>
</dbReference>
<evidence type="ECO:0000259" key="5">
    <source>
        <dbReference type="PROSITE" id="PS51203"/>
    </source>
</evidence>
<dbReference type="Pfam" id="PF04968">
    <property type="entry name" value="CHORD"/>
    <property type="match status" value="2"/>
</dbReference>
<dbReference type="EMBL" id="CAWYQH010000057">
    <property type="protein sequence ID" value="CAK8678788.1"/>
    <property type="molecule type" value="Genomic_DNA"/>
</dbReference>
<keyword evidence="2" id="KW-0677">Repeat</keyword>
<feature type="domain" description="CHORD" evidence="6">
    <location>
        <begin position="153"/>
        <end position="212"/>
    </location>
</feature>
<sequence>MADTEIQCYNKACGKKFSPLENGEESCQFHPGVPVFHDALKGWSCCSKRTTDFTEFLKILGCTFGKHSNNKPAEELKPKVKTSKEAKTPGPAVVQVITPPPKPIKKIEDEVKPSVNEPLQTLPVKTTSSYNKEKAARVDMKEEDEIVTVGTTCRNGGCGAAYANGPNDDLTCVHHPGTAIFHEGMKFWSCCQRKTSDFTSFLNQEGCSKGKHLWKKQLESAVTCRYDWHQTGPNVIISVFAKNCNIDTSSFETNQVYLKASVDFEGWKHFDLWLNLYGVIDPKLSKVTVSGAKVEITLRKSRAMKWSKIGTIEEKPVDKAIEDVKNEEQSKTNDSEGSDLEGIDDVIFD</sequence>
<gene>
    <name evidence="7" type="ORF">CVLEPA_LOCUS9071</name>
</gene>
<dbReference type="PANTHER" id="PTHR46983">
    <property type="entry name" value="CYSTEINE AND HISTIDINE-RICH DOMAIN-CONTAINING PROTEIN 1"/>
    <property type="match status" value="1"/>
</dbReference>
<evidence type="ECO:0000313" key="8">
    <source>
        <dbReference type="Proteomes" id="UP001642483"/>
    </source>
</evidence>
<dbReference type="InterPro" id="IPR007052">
    <property type="entry name" value="CS_dom"/>
</dbReference>
<keyword evidence="3" id="KW-0862">Zinc</keyword>
<feature type="compositionally biased region" description="Acidic residues" evidence="4">
    <location>
        <begin position="336"/>
        <end position="349"/>
    </location>
</feature>
<comment type="caution">
    <text evidence="7">The sequence shown here is derived from an EMBL/GenBank/DDBJ whole genome shotgun (WGS) entry which is preliminary data.</text>
</comment>
<feature type="region of interest" description="Disordered" evidence="4">
    <location>
        <begin position="73"/>
        <end position="93"/>
    </location>
</feature>
<dbReference type="InterPro" id="IPR008978">
    <property type="entry name" value="HSP20-like_chaperone"/>
</dbReference>
<keyword evidence="1" id="KW-0479">Metal-binding</keyword>
<dbReference type="Gene3D" id="4.10.1130.20">
    <property type="match status" value="2"/>
</dbReference>
<evidence type="ECO:0000259" key="6">
    <source>
        <dbReference type="PROSITE" id="PS51401"/>
    </source>
</evidence>
<evidence type="ECO:0000256" key="2">
    <source>
        <dbReference type="ARBA" id="ARBA00022737"/>
    </source>
</evidence>
<evidence type="ECO:0000256" key="3">
    <source>
        <dbReference type="ARBA" id="ARBA00022833"/>
    </source>
</evidence>
<dbReference type="Gene3D" id="2.60.40.790">
    <property type="match status" value="1"/>
</dbReference>
<evidence type="ECO:0000313" key="7">
    <source>
        <dbReference type="EMBL" id="CAK8678788.1"/>
    </source>
</evidence>
<proteinExistence type="predicted"/>
<protein>
    <recommendedName>
        <fullName evidence="9">Cysteine and histidine-rich domain-containing protein 1</fullName>
    </recommendedName>
</protein>
<dbReference type="Pfam" id="PF04969">
    <property type="entry name" value="CS"/>
    <property type="match status" value="1"/>
</dbReference>
<feature type="compositionally biased region" description="Basic and acidic residues" evidence="4">
    <location>
        <begin position="73"/>
        <end position="87"/>
    </location>
</feature>
<organism evidence="7 8">
    <name type="scientific">Clavelina lepadiformis</name>
    <name type="common">Light-bulb sea squirt</name>
    <name type="synonym">Ascidia lepadiformis</name>
    <dbReference type="NCBI Taxonomy" id="159417"/>
    <lineage>
        <taxon>Eukaryota</taxon>
        <taxon>Metazoa</taxon>
        <taxon>Chordata</taxon>
        <taxon>Tunicata</taxon>
        <taxon>Ascidiacea</taxon>
        <taxon>Aplousobranchia</taxon>
        <taxon>Clavelinidae</taxon>
        <taxon>Clavelina</taxon>
    </lineage>
</organism>
<name>A0ABP0FGH5_CLALP</name>
<keyword evidence="8" id="KW-1185">Reference proteome</keyword>
<accession>A0ABP0FGH5</accession>
<dbReference type="SUPFAM" id="SSF49764">
    <property type="entry name" value="HSP20-like chaperones"/>
    <property type="match status" value="1"/>
</dbReference>
<feature type="compositionally biased region" description="Basic and acidic residues" evidence="4">
    <location>
        <begin position="320"/>
        <end position="334"/>
    </location>
</feature>
<feature type="region of interest" description="Disordered" evidence="4">
    <location>
        <begin position="320"/>
        <end position="349"/>
    </location>
</feature>
<feature type="domain" description="CHORD" evidence="6">
    <location>
        <begin position="8"/>
        <end position="67"/>
    </location>
</feature>
<evidence type="ECO:0008006" key="9">
    <source>
        <dbReference type="Google" id="ProtNLM"/>
    </source>
</evidence>
<evidence type="ECO:0000256" key="1">
    <source>
        <dbReference type="ARBA" id="ARBA00022723"/>
    </source>
</evidence>
<dbReference type="PROSITE" id="PS51401">
    <property type="entry name" value="CHORD"/>
    <property type="match status" value="2"/>
</dbReference>
<dbReference type="InterPro" id="IPR007051">
    <property type="entry name" value="CHORD_dom"/>
</dbReference>